<accession>A0A133XJS4</accession>
<proteinExistence type="inferred from homology"/>
<evidence type="ECO:0000256" key="2">
    <source>
        <dbReference type="ARBA" id="ARBA00011530"/>
    </source>
</evidence>
<feature type="binding site" description="covalent" evidence="16">
    <location>
        <position position="180"/>
    </location>
    <ligand>
        <name>heme c</name>
        <dbReference type="ChEBI" id="CHEBI:61717"/>
        <label>2</label>
    </ligand>
</feature>
<keyword evidence="7 18" id="KW-0732">Signal</keyword>
<evidence type="ECO:0000256" key="11">
    <source>
        <dbReference type="ARBA" id="ARBA00025746"/>
    </source>
</evidence>
<dbReference type="GO" id="GO:0009055">
    <property type="term" value="F:electron transfer activity"/>
    <property type="evidence" value="ECO:0007669"/>
    <property type="project" value="InterPro"/>
</dbReference>
<dbReference type="NCBIfam" id="TIGR04484">
    <property type="entry name" value="thiosulf_SoxA"/>
    <property type="match status" value="1"/>
</dbReference>
<feature type="active site" description="Cysteine persulfide intermediate" evidence="15">
    <location>
        <position position="232"/>
    </location>
</feature>
<evidence type="ECO:0000313" key="20">
    <source>
        <dbReference type="EMBL" id="KXB31190.1"/>
    </source>
</evidence>
<evidence type="ECO:0000256" key="8">
    <source>
        <dbReference type="ARBA" id="ARBA00022764"/>
    </source>
</evidence>
<keyword evidence="5 14" id="KW-0808">Transferase</keyword>
<evidence type="ECO:0000259" key="19">
    <source>
        <dbReference type="Pfam" id="PF21342"/>
    </source>
</evidence>
<reference evidence="20 21" key="1">
    <citation type="submission" date="2015-12" db="EMBL/GenBank/DDBJ databases">
        <title>Nitrous oxide reduction kinetics distinguish bacteria harboring typical versus atypical NosZ.</title>
        <authorList>
            <person name="Yoon S."/>
            <person name="Nissen S."/>
            <person name="Park D."/>
            <person name="Sanford R.A."/>
            <person name="Loeffler F.E."/>
        </authorList>
    </citation>
    <scope>NUCLEOTIDE SEQUENCE [LARGE SCALE GENOMIC DNA]</scope>
    <source>
        <strain evidence="20 21">ATCC BAA-841</strain>
    </source>
</reference>
<evidence type="ECO:0000256" key="14">
    <source>
        <dbReference type="PIRNR" id="PIRNR038455"/>
    </source>
</evidence>
<dbReference type="PIRSF" id="PIRSF038455">
    <property type="entry name" value="SoxA"/>
    <property type="match status" value="1"/>
</dbReference>
<dbReference type="STRING" id="281362.AT959_10955"/>
<dbReference type="GO" id="GO:0016740">
    <property type="term" value="F:transferase activity"/>
    <property type="evidence" value="ECO:0007669"/>
    <property type="project" value="UniProtKB-KW"/>
</dbReference>
<evidence type="ECO:0000256" key="15">
    <source>
        <dbReference type="PIRSR" id="PIRSR038455-1"/>
    </source>
</evidence>
<comment type="subunit">
    <text evidence="2 14">Heterodimer of SoxA and SoxX.</text>
</comment>
<dbReference type="GO" id="GO:0070069">
    <property type="term" value="C:cytochrome complex"/>
    <property type="evidence" value="ECO:0007669"/>
    <property type="project" value="InterPro"/>
</dbReference>
<evidence type="ECO:0000256" key="6">
    <source>
        <dbReference type="ARBA" id="ARBA00022723"/>
    </source>
</evidence>
<protein>
    <recommendedName>
        <fullName evidence="14">SoxAX cytochrome complex subunit A</fullName>
        <ecNumber evidence="14">2.8.5.2</ecNumber>
    </recommendedName>
    <alternativeName>
        <fullName evidence="14">Protein SoxA</fullName>
    </alternativeName>
    <alternativeName>
        <fullName evidence="14">Sulfur oxidizing protein A</fullName>
    </alternativeName>
    <alternativeName>
        <fullName evidence="14">Thiosulfate-oxidizing multienzyme system protein SoxA</fullName>
    </alternativeName>
</protein>
<evidence type="ECO:0000313" key="21">
    <source>
        <dbReference type="Proteomes" id="UP000070186"/>
    </source>
</evidence>
<feature type="domain" description="Cytochrome c" evidence="19">
    <location>
        <begin position="52"/>
        <end position="149"/>
    </location>
</feature>
<dbReference type="GO" id="GO:0016669">
    <property type="term" value="F:oxidoreductase activity, acting on a sulfur group of donors, cytochrome as acceptor"/>
    <property type="evidence" value="ECO:0007669"/>
    <property type="project" value="InterPro"/>
</dbReference>
<dbReference type="InterPro" id="IPR009056">
    <property type="entry name" value="Cyt_c-like_dom"/>
</dbReference>
<feature type="binding site" description="axial binding residue" evidence="17">
    <location>
        <position position="232"/>
    </location>
    <ligand>
        <name>heme c</name>
        <dbReference type="ChEBI" id="CHEBI:61717"/>
        <label>2</label>
    </ligand>
    <ligandPart>
        <name>Fe</name>
        <dbReference type="ChEBI" id="CHEBI:18248"/>
    </ligandPart>
</feature>
<gene>
    <name evidence="20" type="ORF">AT959_10955</name>
</gene>
<keyword evidence="8 14" id="KW-0574">Periplasm</keyword>
<dbReference type="EMBL" id="LODL01000019">
    <property type="protein sequence ID" value="KXB31190.1"/>
    <property type="molecule type" value="Genomic_DNA"/>
</dbReference>
<dbReference type="GO" id="GO:0042597">
    <property type="term" value="C:periplasmic space"/>
    <property type="evidence" value="ECO:0007669"/>
    <property type="project" value="UniProtKB-SubCell"/>
</dbReference>
<evidence type="ECO:0000256" key="16">
    <source>
        <dbReference type="PIRSR" id="PIRSR038455-2"/>
    </source>
</evidence>
<feature type="binding site" description="axial binding residue" evidence="17">
    <location>
        <position position="184"/>
    </location>
    <ligand>
        <name>heme c</name>
        <dbReference type="ChEBI" id="CHEBI:61717"/>
        <label>2</label>
    </ligand>
    <ligandPart>
        <name>Fe</name>
        <dbReference type="ChEBI" id="CHEBI:18248"/>
    </ligandPart>
</feature>
<evidence type="ECO:0000256" key="3">
    <source>
        <dbReference type="ARBA" id="ARBA00022448"/>
    </source>
</evidence>
<comment type="cofactor">
    <cofactor evidence="16">
        <name>heme</name>
        <dbReference type="ChEBI" id="CHEBI:30413"/>
    </cofactor>
    <text evidence="16">Binds 2 heme groups per subunit.</text>
</comment>
<evidence type="ECO:0000256" key="5">
    <source>
        <dbReference type="ARBA" id="ARBA00022679"/>
    </source>
</evidence>
<dbReference type="RefSeq" id="WP_066882994.1">
    <property type="nucleotide sequence ID" value="NZ_LODL01000019.1"/>
</dbReference>
<feature type="signal peptide" evidence="18">
    <location>
        <begin position="1"/>
        <end position="24"/>
    </location>
</feature>
<dbReference type="Proteomes" id="UP000070186">
    <property type="component" value="Unassembled WGS sequence"/>
</dbReference>
<sequence>MIQGLIKTLAGAAVAGLFAGPLLAQDSKVSDEIAKYREALADGNPADLLEVKGEGLWSEKRGPKNASLEQCDMGLGPGKLEGAYAQLPKYFKDTNKVMDVESRLVHCMVTLQGFKPEEVTRNWYSKPGTESDIEALVTFIGAKSNGVKISVTATHPEEAKMARMGEYIFYRRSGPQDFSCSICHGQEGKRIRLQELGNLTTKDGAGFAMKTWPSYRVSQGAVWTMQRRLIDCMRQARWPEPNYLADSIIALETYLQKTATGTVMETPGIKR</sequence>
<comment type="catalytic activity">
    <reaction evidence="12 14">
        <text>L-cysteinyl-[SoxY protein] + thiosulfate + 2 Fe(III)-[cytochrome c] = S-sulfosulfanyl-L-cysteinyl-[SoxY protein] + 2 Fe(II)-[cytochrome c] + 2 H(+)</text>
        <dbReference type="Rhea" id="RHEA:56720"/>
        <dbReference type="Rhea" id="RHEA-COMP:10350"/>
        <dbReference type="Rhea" id="RHEA-COMP:14328"/>
        <dbReference type="Rhea" id="RHEA-COMP:14399"/>
        <dbReference type="Rhea" id="RHEA-COMP:14691"/>
        <dbReference type="ChEBI" id="CHEBI:15378"/>
        <dbReference type="ChEBI" id="CHEBI:29033"/>
        <dbReference type="ChEBI" id="CHEBI:29034"/>
        <dbReference type="ChEBI" id="CHEBI:29950"/>
        <dbReference type="ChEBI" id="CHEBI:33542"/>
        <dbReference type="ChEBI" id="CHEBI:139321"/>
        <dbReference type="EC" id="2.8.5.2"/>
    </reaction>
</comment>
<feature type="binding site" evidence="16">
    <location>
        <position position="228"/>
    </location>
    <ligand>
        <name>substrate</name>
    </ligand>
</feature>
<evidence type="ECO:0000256" key="13">
    <source>
        <dbReference type="ARBA" id="ARBA00048423"/>
    </source>
</evidence>
<keyword evidence="9 14" id="KW-0249">Electron transport</keyword>
<dbReference type="AlphaFoldDB" id="A0A133XJS4"/>
<keyword evidence="6 14" id="KW-0479">Metal-binding</keyword>
<keyword evidence="10 14" id="KW-0408">Iron</keyword>
<dbReference type="Gene3D" id="1.10.760.10">
    <property type="entry name" value="Cytochrome c-like domain"/>
    <property type="match status" value="2"/>
</dbReference>
<dbReference type="SUPFAM" id="SSF46626">
    <property type="entry name" value="Cytochrome c"/>
    <property type="match status" value="2"/>
</dbReference>
<keyword evidence="21" id="KW-1185">Reference proteome</keyword>
<comment type="catalytic activity">
    <reaction evidence="13 14">
        <text>S-sulfanyl-L-cysteinyl-[SoxY protein] + thiosulfate + 2 Fe(III)-[cytochrome c] = S-(2-sulfodisulfanyl)-L-cysteinyl-[SoxY protein] + 2 Fe(II)-[cytochrome c] + 2 H(+)</text>
        <dbReference type="Rhea" id="RHEA:51224"/>
        <dbReference type="Rhea" id="RHEA-COMP:10350"/>
        <dbReference type="Rhea" id="RHEA-COMP:14399"/>
        <dbReference type="Rhea" id="RHEA-COMP:14689"/>
        <dbReference type="Rhea" id="RHEA-COMP:14690"/>
        <dbReference type="ChEBI" id="CHEBI:15378"/>
        <dbReference type="ChEBI" id="CHEBI:29033"/>
        <dbReference type="ChEBI" id="CHEBI:29034"/>
        <dbReference type="ChEBI" id="CHEBI:33542"/>
        <dbReference type="ChEBI" id="CHEBI:61963"/>
        <dbReference type="ChEBI" id="CHEBI:140664"/>
        <dbReference type="EC" id="2.8.5.2"/>
    </reaction>
</comment>
<dbReference type="InterPro" id="IPR025710">
    <property type="entry name" value="SoxA"/>
</dbReference>
<evidence type="ECO:0000256" key="4">
    <source>
        <dbReference type="ARBA" id="ARBA00022617"/>
    </source>
</evidence>
<evidence type="ECO:0000256" key="9">
    <source>
        <dbReference type="ARBA" id="ARBA00022982"/>
    </source>
</evidence>
<feature type="binding site" description="covalent" evidence="16">
    <location>
        <position position="183"/>
    </location>
    <ligand>
        <name>heme c</name>
        <dbReference type="ChEBI" id="CHEBI:61717"/>
        <label>2</label>
    </ligand>
</feature>
<comment type="caution">
    <text evidence="20">The sequence shown here is derived from an EMBL/GenBank/DDBJ whole genome shotgun (WGS) entry which is preliminary data.</text>
</comment>
<organism evidence="20 21">
    <name type="scientific">Dechloromonas denitrificans</name>
    <dbReference type="NCBI Taxonomy" id="281362"/>
    <lineage>
        <taxon>Bacteria</taxon>
        <taxon>Pseudomonadati</taxon>
        <taxon>Pseudomonadota</taxon>
        <taxon>Betaproteobacteria</taxon>
        <taxon>Rhodocyclales</taxon>
        <taxon>Azonexaceae</taxon>
        <taxon>Dechloromonas</taxon>
    </lineage>
</organism>
<feature type="binding site" description="covalent" evidence="16">
    <location>
        <position position="71"/>
    </location>
    <ligand>
        <name>heme c</name>
        <dbReference type="ChEBI" id="CHEBI:61717"/>
        <label>1</label>
    </ligand>
</feature>
<keyword evidence="4 14" id="KW-0349">Heme</keyword>
<comment type="subcellular location">
    <subcellularLocation>
        <location evidence="1 14">Periplasm</location>
    </subcellularLocation>
</comment>
<evidence type="ECO:0000256" key="18">
    <source>
        <dbReference type="SAM" id="SignalP"/>
    </source>
</evidence>
<evidence type="ECO:0000256" key="1">
    <source>
        <dbReference type="ARBA" id="ARBA00004418"/>
    </source>
</evidence>
<keyword evidence="3 14" id="KW-0813">Transport</keyword>
<dbReference type="InterPro" id="IPR036909">
    <property type="entry name" value="Cyt_c-like_dom_sf"/>
</dbReference>
<feature type="chain" id="PRO_5007459767" description="SoxAX cytochrome complex subunit A" evidence="18">
    <location>
        <begin position="25"/>
        <end position="271"/>
    </location>
</feature>
<evidence type="ECO:0000256" key="12">
    <source>
        <dbReference type="ARBA" id="ARBA00048077"/>
    </source>
</evidence>
<feature type="binding site" description="axial binding residue" evidence="17">
    <location>
        <position position="107"/>
    </location>
    <ligand>
        <name>heme c</name>
        <dbReference type="ChEBI" id="CHEBI:61717"/>
        <label>1</label>
    </ligand>
    <ligandPart>
        <name>Fe</name>
        <dbReference type="ChEBI" id="CHEBI:18248"/>
    </ligandPart>
</feature>
<comment type="similarity">
    <text evidence="11 14">Belongs to the SoxA family.</text>
</comment>
<evidence type="ECO:0000256" key="7">
    <source>
        <dbReference type="ARBA" id="ARBA00022729"/>
    </source>
</evidence>
<dbReference type="GO" id="GO:0046872">
    <property type="term" value="F:metal ion binding"/>
    <property type="evidence" value="ECO:0007669"/>
    <property type="project" value="UniProtKB-KW"/>
</dbReference>
<name>A0A133XJS4_9RHOO</name>
<evidence type="ECO:0000256" key="10">
    <source>
        <dbReference type="ARBA" id="ARBA00023004"/>
    </source>
</evidence>
<dbReference type="GO" id="GO:0020037">
    <property type="term" value="F:heme binding"/>
    <property type="evidence" value="ECO:0007669"/>
    <property type="project" value="InterPro"/>
</dbReference>
<dbReference type="Pfam" id="PF21342">
    <property type="entry name" value="SoxA-TsdA_cyt-c"/>
    <property type="match status" value="1"/>
</dbReference>
<evidence type="ECO:0000256" key="17">
    <source>
        <dbReference type="PIRSR" id="PIRSR038455-3"/>
    </source>
</evidence>
<dbReference type="GO" id="GO:0019417">
    <property type="term" value="P:sulfur oxidation"/>
    <property type="evidence" value="ECO:0007669"/>
    <property type="project" value="InterPro"/>
</dbReference>
<dbReference type="EC" id="2.8.5.2" evidence="14"/>